<evidence type="ECO:0000256" key="13">
    <source>
        <dbReference type="SAM" id="Phobius"/>
    </source>
</evidence>
<dbReference type="GO" id="GO:0005524">
    <property type="term" value="F:ATP binding"/>
    <property type="evidence" value="ECO:0007669"/>
    <property type="project" value="UniProtKB-KW"/>
</dbReference>
<dbReference type="CDD" id="cd03213">
    <property type="entry name" value="ABCG_EPDR"/>
    <property type="match status" value="1"/>
</dbReference>
<dbReference type="GO" id="GO:0005789">
    <property type="term" value="C:endoplasmic reticulum membrane"/>
    <property type="evidence" value="ECO:0007669"/>
    <property type="project" value="UniProtKB-SubCell"/>
</dbReference>
<comment type="similarity">
    <text evidence="2">Belongs to the ABC transporter superfamily. ABCG family. Eye pigment precursor importer (TC 3.A.1.204) subfamily.</text>
</comment>
<dbReference type="GO" id="GO:0140359">
    <property type="term" value="F:ABC-type transporter activity"/>
    <property type="evidence" value="ECO:0007669"/>
    <property type="project" value="InterPro"/>
</dbReference>
<feature type="domain" description="ABC transporter" evidence="15">
    <location>
        <begin position="369"/>
        <end position="610"/>
    </location>
</feature>
<evidence type="ECO:0000256" key="7">
    <source>
        <dbReference type="ARBA" id="ARBA00022824"/>
    </source>
</evidence>
<dbReference type="Pfam" id="PF00005">
    <property type="entry name" value="ABC_tran"/>
    <property type="match status" value="1"/>
</dbReference>
<evidence type="ECO:0000313" key="16">
    <source>
        <dbReference type="EMBL" id="KAF3211368.1"/>
    </source>
</evidence>
<dbReference type="PROSITE" id="PS50893">
    <property type="entry name" value="ABC_TRANSPORTER_2"/>
    <property type="match status" value="1"/>
</dbReference>
<evidence type="ECO:0000256" key="14">
    <source>
        <dbReference type="SAM" id="SignalP"/>
    </source>
</evidence>
<feature type="transmembrane region" description="Helical" evidence="13">
    <location>
        <begin position="935"/>
        <end position="955"/>
    </location>
</feature>
<dbReference type="InterPro" id="IPR003593">
    <property type="entry name" value="AAA+_ATPase"/>
</dbReference>
<sequence>MRYLALLSALSVAPLLASAFNYTTPNPRSFSPALDNNKTKDCPPCFNCHLPVHQCKQFANCNSYNGRCDCPAGWGGDDCSEPECGGLSDGLDRYIRPKGEKCKCKDGWGGINCNLCTTNDACIPLMPEGVEGTCYKGGLVVRENYQMCRVTNKKIQDQLGDSKADVTFACDAEKEECNFQFWVDEEESFYCALDKCTFEMDFGASSNVTHYKCETVKCKCITGRMMCGKDGSLDISDFLTEEIKGPAEFSCTASYDSSDAKKDGCSFSEPAMNQLISDVFGDKSIFLDCNAAECVPSSLIPGYKRPPKKVNKALIAGAVGGSVITLAAVVGLLWFLHRKSNKSGLGPIHLGLDDDESSKLITEHKPASLLFEDVSYSVNGKQILSGVHGVVSPGQVMAIMGASGAGKTTFLDILARKNKRGTVGGKILVNGLSVSDDEYREVIGFVDQEDTCMPTLTVYETILNSALLRLPKDMDFKSKQTRVMEVMQQLGVLGIKDSLIGSEEGERGISGGERRRVSIACELVTSPAILFLDEPTSGLDAYNAYNVVECLVSLAQNYNRTIIFTIHQPRSNIVALFDRLTLLAKGRMVYSGDFRQCQDYFAGCGYPCPAGFNIADFLVDLTMHASHKRTVPSEGNGSSEPSSSSTATERPQLTGRKRTNSVRDRQERALFTRKSSGLGQSADDVSLASVPDESEALLADPDREDDAGLLEGSFTAHSDLDVLITSYLNSDISKQVHDEIQQIVTTANSTDGDAHATLLGTGPITGFKRIGWFEQFSIVSARTWKNLYRNPMLMLTHYAIPIVLACLCGFLFYGITDDIAGFQNRMGLFFFVLAVFGFSALTSLHVFSQERLLFVRERANGYYAPITYFSSKVVFDILPLRLLPPIILGAIVYPMVGLLPEWDAFFKFLLVLVLFNLATATLCLFIGIVFKDTGIANLVGSLVMLFSLLMAGLLLNHDKIPGPAKWLQVISIFHYGFEALIVNEVTSLQLIDRKYGLDISVPGATILTTFGFNNQAYWGDVVGLGVFSGVFLQANMTVTILSLPNEILSNIFNDRCLSNADLTRLQLTCNLFRDNIERQTSRRYTFRVDAQGHPTWRLIRSLLKNPKLGERFSEITVRWERRNASKKETWTETWLWEKDETEKIDALCEKWCIDDRTQHCIGAGFNSEALLPLLLVYTTNLKSLDLGDVVQGLVTHTYDQWRSGVALQVFGIDSGRDVQEYFDQECKDHTPRNRGMFLYENLPYRLSLRWQSRVSRPYGWNGMTHVKRSERESPDPNSAILPGLANLEHLRIGGEDAQRHGPFPSLDVFMFFLLPAIKTIQAFGISDHNPYVIGGWTGPTGDENVSTVKHLVLRTVKNRHETMMLMTGQTQVQAKVTKFVDVVAGITRNLESVYVKTGEDKGSEALGRVFLKNNKATLVPTNIIVDGHGFDDEGVFIPGIERKKALALKQKLWEQNRANLAASNNKKSPLETLQPDILFKITSLLERYDSLNLILSSKNFQDARYRHNWFRLGFNNSSLISHDDLVIHKTLAQLESPIYIGWSPGIQDGAPEFSGLRATLEAIKKGDIQGPKHIELNLTSYQPDDSIKIKPSRWGRLFREFEEDEPESDSESPLTTILPSGQATTSEDDVPFNKQTTILSILKSFSKEKDPSENFRMTIKINLTDTSILKFCDMTKVTNLRLEEIWDGRQKRIGRSVDKLVMALSGLTDHLKTLSLEGEPYRRNAGKELEPADLWDKLQVLQEAIWKMKSLRSLTVSNHYLFHPSFILLPPEGVINLTYLGTVSPLWWRKFASYHFAGVEELTLGCAGLGNDGVERKYLQSSGEEIWNQPGEFRLGSIQVSGLRWITFQNLTDLGLHYPTDLLLLVLQNNPRISEHSLRVLVEDRSDRFKSGKLKKRLPAFVERHSQWLLGILQNSYSDLKDESIMEYLLTKKTLPNDRIEEGLFEAEIEKVMAERMVKEFEERFAAIFAEETTKALRKSLMG</sequence>
<evidence type="ECO:0000256" key="4">
    <source>
        <dbReference type="ARBA" id="ARBA00022692"/>
    </source>
</evidence>
<feature type="transmembrane region" description="Helical" evidence="13">
    <location>
        <begin position="905"/>
        <end position="928"/>
    </location>
</feature>
<evidence type="ECO:0000256" key="5">
    <source>
        <dbReference type="ARBA" id="ARBA00022729"/>
    </source>
</evidence>
<evidence type="ECO:0000256" key="11">
    <source>
        <dbReference type="ARBA" id="ARBA00023180"/>
    </source>
</evidence>
<dbReference type="GO" id="GO:0016887">
    <property type="term" value="F:ATP hydrolysis activity"/>
    <property type="evidence" value="ECO:0007669"/>
    <property type="project" value="InterPro"/>
</dbReference>
<gene>
    <name evidence="16" type="ORF">TWF106_010253</name>
</gene>
<feature type="transmembrane region" description="Helical" evidence="13">
    <location>
        <begin position="827"/>
        <end position="848"/>
    </location>
</feature>
<dbReference type="InterPro" id="IPR013525">
    <property type="entry name" value="ABC2_TM"/>
</dbReference>
<keyword evidence="6" id="KW-0547">Nucleotide-binding</keyword>
<dbReference type="InterPro" id="IPR043926">
    <property type="entry name" value="ABCG_dom"/>
</dbReference>
<feature type="chain" id="PRO_5028855353" description="ABC transporter domain-containing protein" evidence="14">
    <location>
        <begin position="20"/>
        <end position="1983"/>
    </location>
</feature>
<evidence type="ECO:0000256" key="3">
    <source>
        <dbReference type="ARBA" id="ARBA00022448"/>
    </source>
</evidence>
<evidence type="ECO:0000256" key="10">
    <source>
        <dbReference type="ARBA" id="ARBA00023136"/>
    </source>
</evidence>
<feature type="signal peptide" evidence="14">
    <location>
        <begin position="1"/>
        <end position="19"/>
    </location>
</feature>
<dbReference type="InterPro" id="IPR000742">
    <property type="entry name" value="EGF"/>
</dbReference>
<accession>A0A7C8UKL7</accession>
<keyword evidence="9 13" id="KW-1133">Transmembrane helix</keyword>
<dbReference type="Proteomes" id="UP000472727">
    <property type="component" value="Unassembled WGS sequence"/>
</dbReference>
<feature type="transmembrane region" description="Helical" evidence="13">
    <location>
        <begin position="792"/>
        <end position="815"/>
    </location>
</feature>
<evidence type="ECO:0000313" key="17">
    <source>
        <dbReference type="Proteomes" id="UP000472727"/>
    </source>
</evidence>
<protein>
    <recommendedName>
        <fullName evidence="15">ABC transporter domain-containing protein</fullName>
    </recommendedName>
</protein>
<dbReference type="SUPFAM" id="SSF52540">
    <property type="entry name" value="P-loop containing nucleoside triphosphate hydrolases"/>
    <property type="match status" value="1"/>
</dbReference>
<dbReference type="InterPro" id="IPR050352">
    <property type="entry name" value="ABCG_transporters"/>
</dbReference>
<feature type="transmembrane region" description="Helical" evidence="13">
    <location>
        <begin position="882"/>
        <end position="899"/>
    </location>
</feature>
<keyword evidence="11" id="KW-0325">Glycoprotein</keyword>
<evidence type="ECO:0000256" key="2">
    <source>
        <dbReference type="ARBA" id="ARBA00005814"/>
    </source>
</evidence>
<keyword evidence="10 13" id="KW-0472">Membrane</keyword>
<keyword evidence="7" id="KW-0256">Endoplasmic reticulum</keyword>
<evidence type="ECO:0000256" key="6">
    <source>
        <dbReference type="ARBA" id="ARBA00022741"/>
    </source>
</evidence>
<feature type="compositionally biased region" description="Basic and acidic residues" evidence="12">
    <location>
        <begin position="661"/>
        <end position="670"/>
    </location>
</feature>
<feature type="compositionally biased region" description="Polar residues" evidence="12">
    <location>
        <begin position="1615"/>
        <end position="1625"/>
    </location>
</feature>
<evidence type="ECO:0000256" key="9">
    <source>
        <dbReference type="ARBA" id="ARBA00022989"/>
    </source>
</evidence>
<dbReference type="InterPro" id="IPR017871">
    <property type="entry name" value="ABC_transporter-like_CS"/>
</dbReference>
<dbReference type="Pfam" id="PF19055">
    <property type="entry name" value="ABC2_membrane_7"/>
    <property type="match status" value="1"/>
</dbReference>
<dbReference type="PANTHER" id="PTHR48041">
    <property type="entry name" value="ABC TRANSPORTER G FAMILY MEMBER 28"/>
    <property type="match status" value="1"/>
</dbReference>
<dbReference type="Pfam" id="PF01061">
    <property type="entry name" value="ABC2_membrane"/>
    <property type="match status" value="1"/>
</dbReference>
<dbReference type="PROSITE" id="PS00211">
    <property type="entry name" value="ABC_TRANSPORTER_1"/>
    <property type="match status" value="1"/>
</dbReference>
<keyword evidence="4 13" id="KW-0812">Transmembrane</keyword>
<feature type="region of interest" description="Disordered" evidence="12">
    <location>
        <begin position="1601"/>
        <end position="1629"/>
    </location>
</feature>
<reference evidence="16 17" key="1">
    <citation type="submission" date="2019-06" db="EMBL/GenBank/DDBJ databases">
        <authorList>
            <person name="Palmer J.M."/>
        </authorList>
    </citation>
    <scope>NUCLEOTIDE SEQUENCE [LARGE SCALE GENOMIC DNA]</scope>
    <source>
        <strain evidence="16 17">TWF106</strain>
    </source>
</reference>
<evidence type="ECO:0000256" key="8">
    <source>
        <dbReference type="ARBA" id="ARBA00022840"/>
    </source>
</evidence>
<feature type="compositionally biased region" description="Acidic residues" evidence="12">
    <location>
        <begin position="1601"/>
        <end position="1610"/>
    </location>
</feature>
<comment type="subcellular location">
    <subcellularLocation>
        <location evidence="1">Endoplasmic reticulum membrane</location>
        <topology evidence="1">Multi-pass membrane protein</topology>
    </subcellularLocation>
</comment>
<dbReference type="Pfam" id="PF12937">
    <property type="entry name" value="F-box-like"/>
    <property type="match status" value="1"/>
</dbReference>
<dbReference type="InterPro" id="IPR003439">
    <property type="entry name" value="ABC_transporter-like_ATP-bd"/>
</dbReference>
<keyword evidence="8" id="KW-0067">ATP-binding</keyword>
<comment type="caution">
    <text evidence="16">The sequence shown here is derived from an EMBL/GenBank/DDBJ whole genome shotgun (WGS) entry which is preliminary data.</text>
</comment>
<dbReference type="EMBL" id="WIWS01000075">
    <property type="protein sequence ID" value="KAF3211368.1"/>
    <property type="molecule type" value="Genomic_DNA"/>
</dbReference>
<evidence type="ECO:0000256" key="1">
    <source>
        <dbReference type="ARBA" id="ARBA00004477"/>
    </source>
</evidence>
<organism evidence="16 17">
    <name type="scientific">Orbilia oligospora</name>
    <name type="common">Nematode-trapping fungus</name>
    <name type="synonym">Arthrobotrys oligospora</name>
    <dbReference type="NCBI Taxonomy" id="2813651"/>
    <lineage>
        <taxon>Eukaryota</taxon>
        <taxon>Fungi</taxon>
        <taxon>Dikarya</taxon>
        <taxon>Ascomycota</taxon>
        <taxon>Pezizomycotina</taxon>
        <taxon>Orbiliomycetes</taxon>
        <taxon>Orbiliales</taxon>
        <taxon>Orbiliaceae</taxon>
        <taxon>Orbilia</taxon>
    </lineage>
</organism>
<keyword evidence="5 14" id="KW-0732">Signal</keyword>
<dbReference type="InterPro" id="IPR001810">
    <property type="entry name" value="F-box_dom"/>
</dbReference>
<dbReference type="PANTHER" id="PTHR48041:SF2">
    <property type="entry name" value="ATP-DEPENDENT PERMEASE-RELATED"/>
    <property type="match status" value="1"/>
</dbReference>
<dbReference type="PROSITE" id="PS00022">
    <property type="entry name" value="EGF_1"/>
    <property type="match status" value="1"/>
</dbReference>
<evidence type="ECO:0000259" key="15">
    <source>
        <dbReference type="PROSITE" id="PS50893"/>
    </source>
</evidence>
<dbReference type="Gene3D" id="3.40.50.300">
    <property type="entry name" value="P-loop containing nucleotide triphosphate hydrolases"/>
    <property type="match status" value="1"/>
</dbReference>
<name>A0A7C8UKL7_ORBOL</name>
<evidence type="ECO:0000256" key="12">
    <source>
        <dbReference type="SAM" id="MobiDB-lite"/>
    </source>
</evidence>
<proteinExistence type="inferred from homology"/>
<feature type="transmembrane region" description="Helical" evidence="13">
    <location>
        <begin position="313"/>
        <end position="336"/>
    </location>
</feature>
<dbReference type="FunFam" id="3.40.50.300:FF:000702">
    <property type="entry name" value="ABC transporter (Adp1)"/>
    <property type="match status" value="1"/>
</dbReference>
<feature type="compositionally biased region" description="Low complexity" evidence="12">
    <location>
        <begin position="632"/>
        <end position="645"/>
    </location>
</feature>
<dbReference type="SMART" id="SM00382">
    <property type="entry name" value="AAA"/>
    <property type="match status" value="1"/>
</dbReference>
<feature type="region of interest" description="Disordered" evidence="12">
    <location>
        <begin position="628"/>
        <end position="689"/>
    </location>
</feature>
<dbReference type="InterPro" id="IPR027417">
    <property type="entry name" value="P-loop_NTPase"/>
</dbReference>
<keyword evidence="3" id="KW-0813">Transport</keyword>